<dbReference type="EMBL" id="LK032926">
    <property type="protein sequence ID" value="CDY50607.1"/>
    <property type="molecule type" value="Genomic_DNA"/>
</dbReference>
<reference evidence="2 3" key="1">
    <citation type="journal article" date="2014" name="Science">
        <title>Plant genetics. Early allopolyploid evolution in the post-Neolithic Brassica napus oilseed genome.</title>
        <authorList>
            <person name="Chalhoub B."/>
            <person name="Denoeud F."/>
            <person name="Liu S."/>
            <person name="Parkin I.A."/>
            <person name="Tang H."/>
            <person name="Wang X."/>
            <person name="Chiquet J."/>
            <person name="Belcram H."/>
            <person name="Tong C."/>
            <person name="Samans B."/>
            <person name="Correa M."/>
            <person name="Da Silva C."/>
            <person name="Just J."/>
            <person name="Falentin C."/>
            <person name="Koh C.S."/>
            <person name="Le Clainche I."/>
            <person name="Bernard M."/>
            <person name="Bento P."/>
            <person name="Noel B."/>
            <person name="Labadie K."/>
            <person name="Alberti A."/>
            <person name="Charles M."/>
            <person name="Arnaud D."/>
            <person name="Guo H."/>
            <person name="Daviaud C."/>
            <person name="Alamery S."/>
            <person name="Jabbari K."/>
            <person name="Zhao M."/>
            <person name="Edger P.P."/>
            <person name="Chelaifa H."/>
            <person name="Tack D."/>
            <person name="Lassalle G."/>
            <person name="Mestiri I."/>
            <person name="Schnel N."/>
            <person name="Le Paslier M.C."/>
            <person name="Fan G."/>
            <person name="Renault V."/>
            <person name="Bayer P.E."/>
            <person name="Golicz A.A."/>
            <person name="Manoli S."/>
            <person name="Lee T.H."/>
            <person name="Thi V.H."/>
            <person name="Chalabi S."/>
            <person name="Hu Q."/>
            <person name="Fan C."/>
            <person name="Tollenaere R."/>
            <person name="Lu Y."/>
            <person name="Battail C."/>
            <person name="Shen J."/>
            <person name="Sidebottom C.H."/>
            <person name="Wang X."/>
            <person name="Canaguier A."/>
            <person name="Chauveau A."/>
            <person name="Berard A."/>
            <person name="Deniot G."/>
            <person name="Guan M."/>
            <person name="Liu Z."/>
            <person name="Sun F."/>
            <person name="Lim Y.P."/>
            <person name="Lyons E."/>
            <person name="Town C.D."/>
            <person name="Bancroft I."/>
            <person name="Wang X."/>
            <person name="Meng J."/>
            <person name="Ma J."/>
            <person name="Pires J.C."/>
            <person name="King G.J."/>
            <person name="Brunel D."/>
            <person name="Delourme R."/>
            <person name="Renard M."/>
            <person name="Aury J.M."/>
            <person name="Adams K.L."/>
            <person name="Batley J."/>
            <person name="Snowdon R.J."/>
            <person name="Tost J."/>
            <person name="Edwards D."/>
            <person name="Zhou Y."/>
            <person name="Hua W."/>
            <person name="Sharpe A.G."/>
            <person name="Paterson A.H."/>
            <person name="Guan C."/>
            <person name="Wincker P."/>
        </authorList>
    </citation>
    <scope>NUCLEOTIDE SEQUENCE [LARGE SCALE GENOMIC DNA]</scope>
    <source>
        <strain evidence="3">cv. Darmor-bzh</strain>
    </source>
</reference>
<sequence>MASTPKLTTTISSFPSLQILCRKLPIAINLPSSSTSRSLPKTLSHLSSLHRPHIASVSNHRDIISLLHRYYHSSSRCCFSIRAQNADNGADSDRRYDFDLFTISTGSSGD</sequence>
<accession>A0A078IL24</accession>
<dbReference type="EMBL" id="HG994367">
    <property type="protein sequence ID" value="CAF1705718.1"/>
    <property type="molecule type" value="Genomic_DNA"/>
</dbReference>
<dbReference type="Proteomes" id="UP001295469">
    <property type="component" value="Chromosome C03"/>
</dbReference>
<reference evidence="2" key="2">
    <citation type="submission" date="2014-06" db="EMBL/GenBank/DDBJ databases">
        <authorList>
            <person name="Genoscope - CEA"/>
        </authorList>
    </citation>
    <scope>NUCLEOTIDE SEQUENCE</scope>
</reference>
<reference evidence="1" key="3">
    <citation type="submission" date="2021-01" db="EMBL/GenBank/DDBJ databases">
        <authorList>
            <consortium name="Genoscope - CEA"/>
            <person name="William W."/>
        </authorList>
    </citation>
    <scope>NUCLEOTIDE SEQUENCE</scope>
</reference>
<proteinExistence type="predicted"/>
<name>A0A078IL24_BRANA</name>
<evidence type="ECO:0000313" key="3">
    <source>
        <dbReference type="Proteomes" id="UP000028999"/>
    </source>
</evidence>
<dbReference type="Gramene" id="CDY50607">
    <property type="protein sequence ID" value="CDY50607"/>
    <property type="gene ID" value="GSBRNA2T00097132001"/>
</dbReference>
<dbReference type="AlphaFoldDB" id="A0A078IL24"/>
<dbReference type="PaxDb" id="3708-A0A078IL24"/>
<protein>
    <submittedName>
        <fullName evidence="1">(rape) hypothetical protein</fullName>
    </submittedName>
    <submittedName>
        <fullName evidence="2">BnaC03g43980D protein</fullName>
    </submittedName>
</protein>
<dbReference type="STRING" id="3708.A0A078IL24"/>
<organism evidence="2 3">
    <name type="scientific">Brassica napus</name>
    <name type="common">Rape</name>
    <dbReference type="NCBI Taxonomy" id="3708"/>
    <lineage>
        <taxon>Eukaryota</taxon>
        <taxon>Viridiplantae</taxon>
        <taxon>Streptophyta</taxon>
        <taxon>Embryophyta</taxon>
        <taxon>Tracheophyta</taxon>
        <taxon>Spermatophyta</taxon>
        <taxon>Magnoliopsida</taxon>
        <taxon>eudicotyledons</taxon>
        <taxon>Gunneridae</taxon>
        <taxon>Pentapetalae</taxon>
        <taxon>rosids</taxon>
        <taxon>malvids</taxon>
        <taxon>Brassicales</taxon>
        <taxon>Brassicaceae</taxon>
        <taxon>Brassiceae</taxon>
        <taxon>Brassica</taxon>
    </lineage>
</organism>
<dbReference type="OMA" id="CFSIRAQ"/>
<evidence type="ECO:0000313" key="1">
    <source>
        <dbReference type="EMBL" id="CAF1705718.1"/>
    </source>
</evidence>
<keyword evidence="3" id="KW-1185">Reference proteome</keyword>
<evidence type="ECO:0000313" key="2">
    <source>
        <dbReference type="EMBL" id="CDY50607.1"/>
    </source>
</evidence>
<dbReference type="Proteomes" id="UP000028999">
    <property type="component" value="Unassembled WGS sequence"/>
</dbReference>
<gene>
    <name evidence="2" type="primary">BnaC03g43980D</name>
    <name evidence="1" type="ORF">DARMORV10_C03P54040.1</name>
    <name evidence="2" type="ORF">GSBRNA2T00097132001</name>
</gene>